<dbReference type="GO" id="GO:0070150">
    <property type="term" value="P:mitochondrial glycyl-tRNA aminoacylation"/>
    <property type="evidence" value="ECO:0007669"/>
    <property type="project" value="TreeGrafter"/>
</dbReference>
<organism evidence="16 17">
    <name type="scientific">Lojkania enalia</name>
    <dbReference type="NCBI Taxonomy" id="147567"/>
    <lineage>
        <taxon>Eukaryota</taxon>
        <taxon>Fungi</taxon>
        <taxon>Dikarya</taxon>
        <taxon>Ascomycota</taxon>
        <taxon>Pezizomycotina</taxon>
        <taxon>Dothideomycetes</taxon>
        <taxon>Pleosporomycetidae</taxon>
        <taxon>Pleosporales</taxon>
        <taxon>Pleosporales incertae sedis</taxon>
        <taxon>Lojkania</taxon>
    </lineage>
</organism>
<dbReference type="GO" id="GO:0016740">
    <property type="term" value="F:transferase activity"/>
    <property type="evidence" value="ECO:0007669"/>
    <property type="project" value="UniProtKB-KW"/>
</dbReference>
<evidence type="ECO:0000256" key="7">
    <source>
        <dbReference type="ARBA" id="ARBA00022679"/>
    </source>
</evidence>
<keyword evidence="6" id="KW-0436">Ligase</keyword>
<keyword evidence="10" id="KW-0648">Protein biosynthesis</keyword>
<sequence>MAHPMTTKDGKPFDRASLESLMRRRLFYTPSFDIYGGVSGLYDYGPPGCALTNNIVDIWRKHFVLKENMLEVDCTMLTPYEVLKTSGHVDKFADWMCKDPKTGEIFRADHLVEEVLESRLKGDKEARGVKVEEKEEDPKKKKKKVKNITAIKLEDSVVQEYEEILAKIDNYNGEELGFLMKKYDIKNPATGGELLPPVSFNLMFQTSIGPSSNLPGYLRPETAQGQFLNFQKLLDFNQQTMPFASASIGKSFRNEISPRAGLLRVREFLMAEIEHFVDPEGGKKHQHFDEVKDVELELLNREVQLAGKTHVETTKIGKAVEIGLVDNETLGYFLARIQLFLLRIGVDPQKIRFRQHMANEMAHYATDCWDAELLTSYGWIECVGCADRSAYDLSVHMKKTGAPLVVREPRKEPLKIEEWQIDIEKKKFGPRFKKDGKTVEAAIEALTQDLREKLALDLEKEGKIIINVPGVGDGEVEVPKELIVIEKRTRVENVREYTPNVIEPSFGIGRIVYALCEHNYWTRAEDEARGVLSFPPTVAPTKVLIVPLSSHGDFKPFVRTLSNKLQDIGVSSRVDDSGASIGKRYSRNDELGTPLGITIDFQSVKDNTFTLRDRDTTKQVRASLDEICNSISNLVTGTEQWAEVAARLPAFEGQEVD</sequence>
<dbReference type="InterPro" id="IPR036621">
    <property type="entry name" value="Anticodon-bd_dom_sf"/>
</dbReference>
<gene>
    <name evidence="16" type="ORF">CC78DRAFT_535117</name>
</gene>
<dbReference type="FunFam" id="3.30.720.200:FF:000001">
    <property type="entry name" value="Glycine--tRNA ligase 2"/>
    <property type="match status" value="1"/>
</dbReference>
<keyword evidence="11" id="KW-0030">Aminoacyl-tRNA synthetase</keyword>
<dbReference type="EC" id="6.1.1.14" evidence="4"/>
<dbReference type="EMBL" id="ML986645">
    <property type="protein sequence ID" value="KAF2262059.1"/>
    <property type="molecule type" value="Genomic_DNA"/>
</dbReference>
<evidence type="ECO:0000256" key="11">
    <source>
        <dbReference type="ARBA" id="ARBA00023146"/>
    </source>
</evidence>
<accession>A0A9P4K341</accession>
<comment type="caution">
    <text evidence="16">The sequence shown here is derived from an EMBL/GenBank/DDBJ whole genome shotgun (WGS) entry which is preliminary data.</text>
</comment>
<dbReference type="InterPro" id="IPR004154">
    <property type="entry name" value="Anticodon-bd"/>
</dbReference>
<dbReference type="Gene3D" id="3.40.50.800">
    <property type="entry name" value="Anticodon-binding domain"/>
    <property type="match status" value="1"/>
</dbReference>
<keyword evidence="5" id="KW-0963">Cytoplasm</keyword>
<feature type="domain" description="Aminoacyl-transfer RNA synthetases class-II family profile" evidence="15">
    <location>
        <begin position="161"/>
        <end position="547"/>
    </location>
</feature>
<evidence type="ECO:0000313" key="17">
    <source>
        <dbReference type="Proteomes" id="UP000800093"/>
    </source>
</evidence>
<dbReference type="FunFam" id="3.30.40.230:FF:000002">
    <property type="entry name" value="Glycyl-tRNA synthetase 1"/>
    <property type="match status" value="1"/>
</dbReference>
<dbReference type="InterPro" id="IPR006195">
    <property type="entry name" value="aa-tRNA-synth_II"/>
</dbReference>
<keyword evidence="7" id="KW-0808">Transferase</keyword>
<dbReference type="InterPro" id="IPR002314">
    <property type="entry name" value="aa-tRNA-synt_IIb"/>
</dbReference>
<name>A0A9P4K341_9PLEO</name>
<dbReference type="PANTHER" id="PTHR10745:SF0">
    <property type="entry name" value="GLYCINE--TRNA LIGASE"/>
    <property type="match status" value="1"/>
</dbReference>
<dbReference type="CDD" id="cd00774">
    <property type="entry name" value="GlyRS-like_core"/>
    <property type="match status" value="1"/>
</dbReference>
<dbReference type="NCBIfam" id="TIGR00389">
    <property type="entry name" value="glyS_dimeric"/>
    <property type="match status" value="1"/>
</dbReference>
<dbReference type="InterPro" id="IPR027031">
    <property type="entry name" value="Gly-tRNA_synthase/POLG2"/>
</dbReference>
<dbReference type="PROSITE" id="PS50862">
    <property type="entry name" value="AA_TRNA_LIGASE_II"/>
    <property type="match status" value="1"/>
</dbReference>
<evidence type="ECO:0000256" key="5">
    <source>
        <dbReference type="ARBA" id="ARBA00022490"/>
    </source>
</evidence>
<evidence type="ECO:0000256" key="3">
    <source>
        <dbReference type="ARBA" id="ARBA00011738"/>
    </source>
</evidence>
<keyword evidence="9" id="KW-0067">ATP-binding</keyword>
<evidence type="ECO:0000256" key="10">
    <source>
        <dbReference type="ARBA" id="ARBA00022917"/>
    </source>
</evidence>
<dbReference type="AlphaFoldDB" id="A0A9P4K341"/>
<evidence type="ECO:0000313" key="16">
    <source>
        <dbReference type="EMBL" id="KAF2262059.1"/>
    </source>
</evidence>
<evidence type="ECO:0000256" key="1">
    <source>
        <dbReference type="ARBA" id="ARBA00004496"/>
    </source>
</evidence>
<keyword evidence="8" id="KW-0547">Nucleotide-binding</keyword>
<evidence type="ECO:0000256" key="6">
    <source>
        <dbReference type="ARBA" id="ARBA00022598"/>
    </source>
</evidence>
<dbReference type="Gene3D" id="3.30.40.230">
    <property type="match status" value="1"/>
</dbReference>
<dbReference type="SUPFAM" id="SSF55681">
    <property type="entry name" value="Class II aaRS and biotin synthetases"/>
    <property type="match status" value="1"/>
</dbReference>
<dbReference type="GO" id="GO:0005524">
    <property type="term" value="F:ATP binding"/>
    <property type="evidence" value="ECO:0007669"/>
    <property type="project" value="UniProtKB-KW"/>
</dbReference>
<evidence type="ECO:0000256" key="14">
    <source>
        <dbReference type="ARBA" id="ARBA00058014"/>
    </source>
</evidence>
<dbReference type="Gene3D" id="3.30.930.10">
    <property type="entry name" value="Bira Bifunctional Protein, Domain 2"/>
    <property type="match status" value="1"/>
</dbReference>
<dbReference type="Proteomes" id="UP000800093">
    <property type="component" value="Unassembled WGS sequence"/>
</dbReference>
<comment type="function">
    <text evidence="14">Catalyzes the ATP-dependent ligation of glycine to the 3'-end of its cognate tRNA, via the formation of an aminoacyl-adenylate intermediate (Gly-AMP). Also produces diadenosine tetraphosphate (Ap4A), a universal pleiotropic signaling molecule needed for cell regulation pathways, by direct condensation of 2 ATPs. Thereby, may play a special role in Ap4A homeostasis.</text>
</comment>
<comment type="subunit">
    <text evidence="3">Homodimer.</text>
</comment>
<dbReference type="InterPro" id="IPR033731">
    <property type="entry name" value="GlyRS-like_core"/>
</dbReference>
<dbReference type="Gene3D" id="3.30.720.200">
    <property type="match status" value="1"/>
</dbReference>
<dbReference type="FunFam" id="3.30.930.10:FF:000010">
    <property type="entry name" value="Glycyl-tRNA synthetase 1"/>
    <property type="match status" value="1"/>
</dbReference>
<evidence type="ECO:0000256" key="13">
    <source>
        <dbReference type="ARBA" id="ARBA00051967"/>
    </source>
</evidence>
<dbReference type="SUPFAM" id="SSF52954">
    <property type="entry name" value="Class II aaRS ABD-related"/>
    <property type="match status" value="1"/>
</dbReference>
<dbReference type="GO" id="GO:0005739">
    <property type="term" value="C:mitochondrion"/>
    <property type="evidence" value="ECO:0007669"/>
    <property type="project" value="TreeGrafter"/>
</dbReference>
<evidence type="ECO:0000256" key="12">
    <source>
        <dbReference type="ARBA" id="ARBA00030057"/>
    </source>
</evidence>
<comment type="subcellular location">
    <subcellularLocation>
        <location evidence="1">Cytoplasm</location>
    </subcellularLocation>
</comment>
<evidence type="ECO:0000256" key="2">
    <source>
        <dbReference type="ARBA" id="ARBA00008226"/>
    </source>
</evidence>
<comment type="similarity">
    <text evidence="2">Belongs to the class-II aminoacyl-tRNA synthetase family.</text>
</comment>
<dbReference type="PANTHER" id="PTHR10745">
    <property type="entry name" value="GLYCYL-TRNA SYNTHETASE/DNA POLYMERASE SUBUNIT GAMMA-2"/>
    <property type="match status" value="1"/>
</dbReference>
<dbReference type="NCBIfam" id="NF003211">
    <property type="entry name" value="PRK04173.1"/>
    <property type="match status" value="1"/>
</dbReference>
<dbReference type="Pfam" id="PF00587">
    <property type="entry name" value="tRNA-synt_2b"/>
    <property type="match status" value="1"/>
</dbReference>
<dbReference type="OrthoDB" id="57698at2759"/>
<evidence type="ECO:0000256" key="4">
    <source>
        <dbReference type="ARBA" id="ARBA00012829"/>
    </source>
</evidence>
<dbReference type="InterPro" id="IPR045864">
    <property type="entry name" value="aa-tRNA-synth_II/BPL/LPL"/>
</dbReference>
<dbReference type="CDD" id="cd00858">
    <property type="entry name" value="GlyRS_anticodon"/>
    <property type="match status" value="1"/>
</dbReference>
<evidence type="ECO:0000259" key="15">
    <source>
        <dbReference type="PROSITE" id="PS50862"/>
    </source>
</evidence>
<keyword evidence="17" id="KW-1185">Reference proteome</keyword>
<dbReference type="InterPro" id="IPR002315">
    <property type="entry name" value="tRNA-synt_gly"/>
</dbReference>
<evidence type="ECO:0000256" key="9">
    <source>
        <dbReference type="ARBA" id="ARBA00022840"/>
    </source>
</evidence>
<dbReference type="Pfam" id="PF03129">
    <property type="entry name" value="HGTP_anticodon"/>
    <property type="match status" value="1"/>
</dbReference>
<dbReference type="FunFam" id="3.40.50.800:FF:000004">
    <property type="entry name" value="Glycine--tRNA ligase 2"/>
    <property type="match status" value="1"/>
</dbReference>
<dbReference type="GO" id="GO:0004820">
    <property type="term" value="F:glycine-tRNA ligase activity"/>
    <property type="evidence" value="ECO:0007669"/>
    <property type="project" value="UniProtKB-EC"/>
</dbReference>
<dbReference type="PRINTS" id="PR01043">
    <property type="entry name" value="TRNASYNTHGLY"/>
</dbReference>
<reference evidence="17" key="1">
    <citation type="journal article" date="2020" name="Stud. Mycol.">
        <title>101 Dothideomycetes genomes: A test case for predicting lifestyles and emergence of pathogens.</title>
        <authorList>
            <person name="Haridas S."/>
            <person name="Albert R."/>
            <person name="Binder M."/>
            <person name="Bloem J."/>
            <person name="LaButti K."/>
            <person name="Salamov A."/>
            <person name="Andreopoulos B."/>
            <person name="Baker S."/>
            <person name="Barry K."/>
            <person name="Bills G."/>
            <person name="Bluhm B."/>
            <person name="Cannon C."/>
            <person name="Castanera R."/>
            <person name="Culley D."/>
            <person name="Daum C."/>
            <person name="Ezra D."/>
            <person name="Gonzalez J."/>
            <person name="Henrissat B."/>
            <person name="Kuo A."/>
            <person name="Liang C."/>
            <person name="Lipzen A."/>
            <person name="Lutzoni F."/>
            <person name="Magnuson J."/>
            <person name="Mondo S."/>
            <person name="Nolan M."/>
            <person name="Ohm R."/>
            <person name="Pangilinan J."/>
            <person name="Park H.-J."/>
            <person name="Ramirez L."/>
            <person name="Alfaro M."/>
            <person name="Sun H."/>
            <person name="Tritt A."/>
            <person name="Yoshinaga Y."/>
            <person name="Zwiers L.-H."/>
            <person name="Turgeon B."/>
            <person name="Goodwin S."/>
            <person name="Spatafora J."/>
            <person name="Crous P."/>
            <person name="Grigoriev I."/>
        </authorList>
    </citation>
    <scope>NUCLEOTIDE SEQUENCE [LARGE SCALE GENOMIC DNA]</scope>
    <source>
        <strain evidence="17">CBS 304.66</strain>
    </source>
</reference>
<protein>
    <recommendedName>
        <fullName evidence="4">glycine--tRNA ligase</fullName>
        <ecNumber evidence="4">6.1.1.14</ecNumber>
    </recommendedName>
    <alternativeName>
        <fullName evidence="12">Diadenosine tetraphosphate synthetase</fullName>
    </alternativeName>
</protein>
<proteinExistence type="inferred from homology"/>
<evidence type="ECO:0000256" key="8">
    <source>
        <dbReference type="ARBA" id="ARBA00022741"/>
    </source>
</evidence>
<comment type="catalytic activity">
    <reaction evidence="13">
        <text>2 ATP + H(+) = P(1),P(4)-bis(5'-adenosyl) tetraphosphate + diphosphate</text>
        <dbReference type="Rhea" id="RHEA:34935"/>
        <dbReference type="ChEBI" id="CHEBI:15378"/>
        <dbReference type="ChEBI" id="CHEBI:30616"/>
        <dbReference type="ChEBI" id="CHEBI:33019"/>
        <dbReference type="ChEBI" id="CHEBI:58141"/>
    </reaction>
</comment>